<proteinExistence type="predicted"/>
<keyword evidence="2" id="KW-1185">Reference proteome</keyword>
<evidence type="ECO:0000313" key="2">
    <source>
        <dbReference type="Proteomes" id="UP001140091"/>
    </source>
</evidence>
<dbReference type="Proteomes" id="UP001140091">
    <property type="component" value="Unassembled WGS sequence"/>
</dbReference>
<sequence length="613" mass="70016">MPGDDLVFWTSKPDSVFRTIVVRPHECGRMLSYLVHPDTPARVVYDYVVALKDRFHDRNNAILANPARLGHDAFEKIAITAGIVETLFRIAKDGRKEMERVFTSYFALEGLWNLILNGTPPERKVLMEVFINEHDVVEFCLQAPTSKARKYAPRYYSMYQENAVWAILELVLVHPIPEQEHYNKLIKHDPEILDLILSCAKMRRPAWYAQLEVNARMTEALTLMLNFSSEMVPGLGLCGVDDDELRKRLDKKWEGLMEGVNLLVSRPRWLKMVRDVWTHIEEENLDEIHRFLKRAQEDYYAMEPYKDKDFYNVAVHRGACRIATLRLVVTLTFLSDLPNNKITDTDLLNLLPITHSACQIVKKEDDVRGGQGTLKDLAEIVERKHLTFYKCGRTDRTVVLSSKEEEELLEIHDEVLTGPIAHLRLLISLAKRGLFEKVAQHEGEWEGLDVSGGIGALRKKILSDKDIYRCLVLSLKRLSDRREDGNRQFRTQRHLEEARFQYWGAAQLAAALIEFDEVTNGKYTSDAASLKGKASKELVLSLGNAAEMALGQEYWDRALVFAAGAVKVAEDHGMVDTSGRAVKPEEDVIGEAVHEKNKRRVERAKAGIQVKRV</sequence>
<accession>A0A9W8JCQ7</accession>
<gene>
    <name evidence="1" type="ORF">H1R20_g4842</name>
</gene>
<feature type="non-terminal residue" evidence="1">
    <location>
        <position position="1"/>
    </location>
</feature>
<dbReference type="EMBL" id="JANBPK010000777">
    <property type="protein sequence ID" value="KAJ2932232.1"/>
    <property type="molecule type" value="Genomic_DNA"/>
</dbReference>
<organism evidence="1 2">
    <name type="scientific">Candolleomyces eurysporus</name>
    <dbReference type="NCBI Taxonomy" id="2828524"/>
    <lineage>
        <taxon>Eukaryota</taxon>
        <taxon>Fungi</taxon>
        <taxon>Dikarya</taxon>
        <taxon>Basidiomycota</taxon>
        <taxon>Agaricomycotina</taxon>
        <taxon>Agaricomycetes</taxon>
        <taxon>Agaricomycetidae</taxon>
        <taxon>Agaricales</taxon>
        <taxon>Agaricineae</taxon>
        <taxon>Psathyrellaceae</taxon>
        <taxon>Candolleomyces</taxon>
    </lineage>
</organism>
<reference evidence="1" key="1">
    <citation type="submission" date="2022-06" db="EMBL/GenBank/DDBJ databases">
        <title>Genome Sequence of Candolleomyces eurysporus.</title>
        <authorList>
            <person name="Buettner E."/>
        </authorList>
    </citation>
    <scope>NUCLEOTIDE SEQUENCE</scope>
    <source>
        <strain evidence="1">VTCC 930004</strain>
    </source>
</reference>
<dbReference type="OrthoDB" id="2932645at2759"/>
<comment type="caution">
    <text evidence="1">The sequence shown here is derived from an EMBL/GenBank/DDBJ whole genome shotgun (WGS) entry which is preliminary data.</text>
</comment>
<evidence type="ECO:0000313" key="1">
    <source>
        <dbReference type="EMBL" id="KAJ2932232.1"/>
    </source>
</evidence>
<name>A0A9W8JCQ7_9AGAR</name>
<dbReference type="AlphaFoldDB" id="A0A9W8JCQ7"/>
<protein>
    <submittedName>
        <fullName evidence="1">Uncharacterized protein</fullName>
    </submittedName>
</protein>